<evidence type="ECO:0000313" key="2">
    <source>
        <dbReference type="EMBL" id="KRN89105.1"/>
    </source>
</evidence>
<dbReference type="PATRIC" id="fig|695563.3.peg.1294"/>
<reference evidence="2 3" key="1">
    <citation type="journal article" date="2015" name="Genome Announc.">
        <title>Expanding the biotechnology potential of lactobacilli through comparative genomics of 213 strains and associated genera.</title>
        <authorList>
            <person name="Sun Z."/>
            <person name="Harris H.M."/>
            <person name="McCann A."/>
            <person name="Guo C."/>
            <person name="Argimon S."/>
            <person name="Zhang W."/>
            <person name="Yang X."/>
            <person name="Jeffery I.B."/>
            <person name="Cooney J.C."/>
            <person name="Kagawa T.F."/>
            <person name="Liu W."/>
            <person name="Song Y."/>
            <person name="Salvetti E."/>
            <person name="Wrobel A."/>
            <person name="Rasinkangas P."/>
            <person name="Parkhill J."/>
            <person name="Rea M.C."/>
            <person name="O'Sullivan O."/>
            <person name="Ritari J."/>
            <person name="Douillard F.P."/>
            <person name="Paul Ross R."/>
            <person name="Yang R."/>
            <person name="Briner A.E."/>
            <person name="Felis G.E."/>
            <person name="de Vos W.M."/>
            <person name="Barrangou R."/>
            <person name="Klaenhammer T.R."/>
            <person name="Caufield P.W."/>
            <person name="Cui Y."/>
            <person name="Zhang H."/>
            <person name="O'Toole P.W."/>
        </authorList>
    </citation>
    <scope>NUCLEOTIDE SEQUENCE [LARGE SCALE GENOMIC DNA]</scope>
    <source>
        <strain evidence="2 3">DSM 16698</strain>
    </source>
</reference>
<keyword evidence="1" id="KW-0812">Transmembrane</keyword>
<feature type="transmembrane region" description="Helical" evidence="1">
    <location>
        <begin position="46"/>
        <end position="69"/>
    </location>
</feature>
<dbReference type="AlphaFoldDB" id="A0A0R2KIH2"/>
<dbReference type="RefSeq" id="WP_056985710.1">
    <property type="nucleotide sequence ID" value="NZ_JQBQ01000041.1"/>
</dbReference>
<comment type="caution">
    <text evidence="2">The sequence shown here is derived from an EMBL/GenBank/DDBJ whole genome shotgun (WGS) entry which is preliminary data.</text>
</comment>
<dbReference type="Proteomes" id="UP000051529">
    <property type="component" value="Unassembled WGS sequence"/>
</dbReference>
<gene>
    <name evidence="2" type="ORF">IV44_GL001242</name>
</gene>
<dbReference type="EMBL" id="JQBQ01000041">
    <property type="protein sequence ID" value="KRN89105.1"/>
    <property type="molecule type" value="Genomic_DNA"/>
</dbReference>
<keyword evidence="1" id="KW-0472">Membrane</keyword>
<feature type="transmembrane region" description="Helical" evidence="1">
    <location>
        <begin position="12"/>
        <end position="34"/>
    </location>
</feature>
<feature type="transmembrane region" description="Helical" evidence="1">
    <location>
        <begin position="90"/>
        <end position="106"/>
    </location>
</feature>
<evidence type="ECO:0000256" key="1">
    <source>
        <dbReference type="SAM" id="Phobius"/>
    </source>
</evidence>
<proteinExistence type="predicted"/>
<accession>A0A0R2KIH2</accession>
<name>A0A0R2KIH2_LACAM</name>
<organism evidence="2 3">
    <name type="scientific">Lactobacillus amylovorus subsp. animalium DSM 16698</name>
    <dbReference type="NCBI Taxonomy" id="695563"/>
    <lineage>
        <taxon>Bacteria</taxon>
        <taxon>Bacillati</taxon>
        <taxon>Bacillota</taxon>
        <taxon>Bacilli</taxon>
        <taxon>Lactobacillales</taxon>
        <taxon>Lactobacillaceae</taxon>
        <taxon>Lactobacillus</taxon>
        <taxon>Lactobacillus amylovorus subsp. animalium</taxon>
    </lineage>
</organism>
<sequence>MNDKKFARENKRIIKGMGIGMLVGPLFFLISFFFKTSGHIQSFQVIVSIAIGVTLGLTLGGLISANLAVNKTVESNIPWQKKLLKLTPKVIGMGLLVAAIGVLIDWTTNGMSISITQIILSGSTWEWFLDGAILELLFIR</sequence>
<protein>
    <submittedName>
        <fullName evidence="2">Uncharacterized protein</fullName>
    </submittedName>
</protein>
<feature type="transmembrane region" description="Helical" evidence="1">
    <location>
        <begin position="118"/>
        <end position="139"/>
    </location>
</feature>
<keyword evidence="1" id="KW-1133">Transmembrane helix</keyword>
<evidence type="ECO:0000313" key="3">
    <source>
        <dbReference type="Proteomes" id="UP000051529"/>
    </source>
</evidence>